<dbReference type="SUPFAM" id="SSF55781">
    <property type="entry name" value="GAF domain-like"/>
    <property type="match status" value="1"/>
</dbReference>
<dbReference type="SUPFAM" id="SSF55874">
    <property type="entry name" value="ATPase domain of HSP90 chaperone/DNA topoisomerase II/histidine kinase"/>
    <property type="match status" value="1"/>
</dbReference>
<dbReference type="InterPro" id="IPR005467">
    <property type="entry name" value="His_kinase_dom"/>
</dbReference>
<dbReference type="Gene3D" id="3.30.450.40">
    <property type="match status" value="1"/>
</dbReference>
<dbReference type="Pfam" id="PF02518">
    <property type="entry name" value="HATPase_c"/>
    <property type="match status" value="1"/>
</dbReference>
<dbReference type="PROSITE" id="PS50109">
    <property type="entry name" value="HIS_KIN"/>
    <property type="match status" value="1"/>
</dbReference>
<dbReference type="Gene3D" id="1.10.287.130">
    <property type="match status" value="1"/>
</dbReference>
<dbReference type="RefSeq" id="WP_132082688.1">
    <property type="nucleotide sequence ID" value="NZ_SLUI01000013.1"/>
</dbReference>
<dbReference type="GO" id="GO:0000155">
    <property type="term" value="F:phosphorelay sensor kinase activity"/>
    <property type="evidence" value="ECO:0007669"/>
    <property type="project" value="InterPro"/>
</dbReference>
<dbReference type="PRINTS" id="PR00344">
    <property type="entry name" value="BCTRLSENSOR"/>
</dbReference>
<evidence type="ECO:0000256" key="3">
    <source>
        <dbReference type="ARBA" id="ARBA00022553"/>
    </source>
</evidence>
<comment type="caution">
    <text evidence="10">The sequence shown here is derived from an EMBL/GenBank/DDBJ whole genome shotgun (WGS) entry which is preliminary data.</text>
</comment>
<dbReference type="InterPro" id="IPR036097">
    <property type="entry name" value="HisK_dim/P_sf"/>
</dbReference>
<evidence type="ECO:0000313" key="10">
    <source>
        <dbReference type="EMBL" id="TCL35280.1"/>
    </source>
</evidence>
<gene>
    <name evidence="10" type="ORF">EV210_113123</name>
</gene>
<dbReference type="InterPro" id="IPR004358">
    <property type="entry name" value="Sig_transdc_His_kin-like_C"/>
</dbReference>
<evidence type="ECO:0000256" key="1">
    <source>
        <dbReference type="ARBA" id="ARBA00000085"/>
    </source>
</evidence>
<keyword evidence="6 10" id="KW-0418">Kinase</keyword>
<dbReference type="InterPro" id="IPR003661">
    <property type="entry name" value="HisK_dim/P_dom"/>
</dbReference>
<accession>A0A4R1Q2L6</accession>
<organism evidence="10 11">
    <name type="scientific">Anaerospora hongkongensis</name>
    <dbReference type="NCBI Taxonomy" id="244830"/>
    <lineage>
        <taxon>Bacteria</taxon>
        <taxon>Bacillati</taxon>
        <taxon>Bacillota</taxon>
        <taxon>Negativicutes</taxon>
        <taxon>Selenomonadales</taxon>
        <taxon>Sporomusaceae</taxon>
        <taxon>Anaerospora</taxon>
    </lineage>
</organism>
<dbReference type="GO" id="GO:0005524">
    <property type="term" value="F:ATP binding"/>
    <property type="evidence" value="ECO:0007669"/>
    <property type="project" value="UniProtKB-KW"/>
</dbReference>
<dbReference type="SMART" id="SM00388">
    <property type="entry name" value="HisKA"/>
    <property type="match status" value="1"/>
</dbReference>
<keyword evidence="7" id="KW-0067">ATP-binding</keyword>
<evidence type="ECO:0000313" key="11">
    <source>
        <dbReference type="Proteomes" id="UP000295063"/>
    </source>
</evidence>
<dbReference type="Pfam" id="PF13185">
    <property type="entry name" value="GAF_2"/>
    <property type="match status" value="1"/>
</dbReference>
<keyword evidence="5" id="KW-0547">Nucleotide-binding</keyword>
<dbReference type="Gene3D" id="3.30.565.10">
    <property type="entry name" value="Histidine kinase-like ATPase, C-terminal domain"/>
    <property type="match status" value="1"/>
</dbReference>
<dbReference type="SMART" id="SM00387">
    <property type="entry name" value="HATPase_c"/>
    <property type="match status" value="1"/>
</dbReference>
<comment type="catalytic activity">
    <reaction evidence="1">
        <text>ATP + protein L-histidine = ADP + protein N-phospho-L-histidine.</text>
        <dbReference type="EC" id="2.7.13.3"/>
    </reaction>
</comment>
<dbReference type="EC" id="2.7.13.3" evidence="2"/>
<evidence type="ECO:0000256" key="8">
    <source>
        <dbReference type="ARBA" id="ARBA00023012"/>
    </source>
</evidence>
<proteinExistence type="predicted"/>
<evidence type="ECO:0000259" key="9">
    <source>
        <dbReference type="PROSITE" id="PS50109"/>
    </source>
</evidence>
<evidence type="ECO:0000256" key="7">
    <source>
        <dbReference type="ARBA" id="ARBA00022840"/>
    </source>
</evidence>
<evidence type="ECO:0000256" key="2">
    <source>
        <dbReference type="ARBA" id="ARBA00012438"/>
    </source>
</evidence>
<dbReference type="OrthoDB" id="505470at2"/>
<dbReference type="AlphaFoldDB" id="A0A4R1Q2L6"/>
<dbReference type="CDD" id="cd00082">
    <property type="entry name" value="HisKA"/>
    <property type="match status" value="1"/>
</dbReference>
<dbReference type="PANTHER" id="PTHR43065">
    <property type="entry name" value="SENSOR HISTIDINE KINASE"/>
    <property type="match status" value="1"/>
</dbReference>
<keyword evidence="11" id="KW-1185">Reference proteome</keyword>
<protein>
    <recommendedName>
        <fullName evidence="2">histidine kinase</fullName>
        <ecNumber evidence="2">2.7.13.3</ecNumber>
    </recommendedName>
</protein>
<dbReference type="EMBL" id="SLUI01000013">
    <property type="protein sequence ID" value="TCL35280.1"/>
    <property type="molecule type" value="Genomic_DNA"/>
</dbReference>
<evidence type="ECO:0000256" key="6">
    <source>
        <dbReference type="ARBA" id="ARBA00022777"/>
    </source>
</evidence>
<evidence type="ECO:0000256" key="4">
    <source>
        <dbReference type="ARBA" id="ARBA00022679"/>
    </source>
</evidence>
<dbReference type="Pfam" id="PF00512">
    <property type="entry name" value="HisKA"/>
    <property type="match status" value="1"/>
</dbReference>
<dbReference type="Proteomes" id="UP000295063">
    <property type="component" value="Unassembled WGS sequence"/>
</dbReference>
<evidence type="ECO:0000256" key="5">
    <source>
        <dbReference type="ARBA" id="ARBA00022741"/>
    </source>
</evidence>
<keyword evidence="8" id="KW-0902">Two-component regulatory system</keyword>
<dbReference type="SUPFAM" id="SSF47384">
    <property type="entry name" value="Homodimeric domain of signal transducing histidine kinase"/>
    <property type="match status" value="1"/>
</dbReference>
<keyword evidence="3" id="KW-0597">Phosphoprotein</keyword>
<feature type="domain" description="Histidine kinase" evidence="9">
    <location>
        <begin position="213"/>
        <end position="417"/>
    </location>
</feature>
<dbReference type="InterPro" id="IPR003594">
    <property type="entry name" value="HATPase_dom"/>
</dbReference>
<name>A0A4R1Q2L6_9FIRM</name>
<keyword evidence="4" id="KW-0808">Transferase</keyword>
<reference evidence="10 11" key="1">
    <citation type="submission" date="2019-03" db="EMBL/GenBank/DDBJ databases">
        <title>Genomic Encyclopedia of Type Strains, Phase IV (KMG-IV): sequencing the most valuable type-strain genomes for metagenomic binning, comparative biology and taxonomic classification.</title>
        <authorList>
            <person name="Goeker M."/>
        </authorList>
    </citation>
    <scope>NUCLEOTIDE SEQUENCE [LARGE SCALE GENOMIC DNA]</scope>
    <source>
        <strain evidence="10 11">DSM 15969</strain>
    </source>
</reference>
<dbReference type="InterPro" id="IPR003018">
    <property type="entry name" value="GAF"/>
</dbReference>
<dbReference type="InterPro" id="IPR036890">
    <property type="entry name" value="HATPase_C_sf"/>
</dbReference>
<dbReference type="PANTHER" id="PTHR43065:SF46">
    <property type="entry name" value="C4-DICARBOXYLATE TRANSPORT SENSOR PROTEIN DCTB"/>
    <property type="match status" value="1"/>
</dbReference>
<dbReference type="InterPro" id="IPR029016">
    <property type="entry name" value="GAF-like_dom_sf"/>
</dbReference>
<sequence>MNNAKKPRNLMQVGESSCQSNDTIEILVQALQAAVQIREEKALLHEICRIIVEVGQYKLAWVGHVEAEGLRRICPIAFWGEEEGFLASIKVTWADNPHGYGPIGFALRRRHPVIVHNIQRDCPSEAWRSGAIERGYQSAIVLPLFIGEIPDAVLVIYAGQADAFDQETGILLLSLAENLGHALFSLRNQSVCSNGKEIERLSRLDLLGQMAASVGHEVRNPMTTVRGFLQMMLVKEPTGSNKEFYHIMIDELDRANRIISEFLSLAKNRTEKRRPMSLNTILETMYPLLNAEAIKNDQIIVYELCNVPSLMLDESEIRQLFLNLVKNSLEAMPKKGVVRIRTFYSNQTVVLEVADTGSGIPVHVLNKLGTPFLTTKEGGTGLGLPVCYGIALRHNAAIDIKTDDAGTTFQIKFSTDNALERTVS</sequence>